<dbReference type="InterPro" id="IPR023393">
    <property type="entry name" value="START-like_dom_sf"/>
</dbReference>
<protein>
    <submittedName>
        <fullName evidence="1">Uncharacterized protein YndB with AHSA1/START domain</fullName>
    </submittedName>
</protein>
<evidence type="ECO:0000313" key="2">
    <source>
        <dbReference type="Proteomes" id="UP000588604"/>
    </source>
</evidence>
<accession>A0A841MIY5</accession>
<organism evidence="1 2">
    <name type="scientific">Algoriphagus iocasae</name>
    <dbReference type="NCBI Taxonomy" id="1836499"/>
    <lineage>
        <taxon>Bacteria</taxon>
        <taxon>Pseudomonadati</taxon>
        <taxon>Bacteroidota</taxon>
        <taxon>Cytophagia</taxon>
        <taxon>Cytophagales</taxon>
        <taxon>Cyclobacteriaceae</taxon>
        <taxon>Algoriphagus</taxon>
    </lineage>
</organism>
<dbReference type="Proteomes" id="UP000588604">
    <property type="component" value="Unassembled WGS sequence"/>
</dbReference>
<comment type="caution">
    <text evidence="1">The sequence shown here is derived from an EMBL/GenBank/DDBJ whole genome shotgun (WGS) entry which is preliminary data.</text>
</comment>
<dbReference type="EMBL" id="JACIJO010000001">
    <property type="protein sequence ID" value="MBB6325279.1"/>
    <property type="molecule type" value="Genomic_DNA"/>
</dbReference>
<reference evidence="1 2" key="1">
    <citation type="submission" date="2020-08" db="EMBL/GenBank/DDBJ databases">
        <title>Genomic Encyclopedia of Type Strains, Phase IV (KMG-IV): sequencing the most valuable type-strain genomes for metagenomic binning, comparative biology and taxonomic classification.</title>
        <authorList>
            <person name="Goeker M."/>
        </authorList>
    </citation>
    <scope>NUCLEOTIDE SEQUENCE [LARGE SCALE GENOMIC DNA]</scope>
    <source>
        <strain evidence="1 2">DSM 102044</strain>
    </source>
</reference>
<proteinExistence type="predicted"/>
<dbReference type="RefSeq" id="WP_184493446.1">
    <property type="nucleotide sequence ID" value="NZ_JACIJO010000001.1"/>
</dbReference>
<keyword evidence="2" id="KW-1185">Reference proteome</keyword>
<name>A0A841MIY5_9BACT</name>
<dbReference type="Pfam" id="PF10604">
    <property type="entry name" value="Polyketide_cyc2"/>
    <property type="match status" value="1"/>
</dbReference>
<sequence>MASEMIVEKSVVIDQPIDVVFDYLRFSKNMDQYSVWNMKDPYKKADYYGTDGTVGFVYKWDSKDKSVGAGEQKITKLVQNERIEYEMKFERPMKNTGTSKFILSEVNDKQTMVSWDFRGPTKFPMSLLKGIFQKMLGKDLMMSLENLKKRLEH</sequence>
<dbReference type="CDD" id="cd07818">
    <property type="entry name" value="SRPBCC_1"/>
    <property type="match status" value="1"/>
</dbReference>
<dbReference type="InterPro" id="IPR019587">
    <property type="entry name" value="Polyketide_cyclase/dehydratase"/>
</dbReference>
<dbReference type="Gene3D" id="3.30.530.20">
    <property type="match status" value="1"/>
</dbReference>
<dbReference type="SUPFAM" id="SSF55961">
    <property type="entry name" value="Bet v1-like"/>
    <property type="match status" value="1"/>
</dbReference>
<evidence type="ECO:0000313" key="1">
    <source>
        <dbReference type="EMBL" id="MBB6325279.1"/>
    </source>
</evidence>
<gene>
    <name evidence="1" type="ORF">FHS59_000894</name>
</gene>
<dbReference type="AlphaFoldDB" id="A0A841MIY5"/>